<gene>
    <name evidence="2" type="ORF">M9458_042371</name>
</gene>
<organism evidence="2 3">
    <name type="scientific">Cirrhinus mrigala</name>
    <name type="common">Mrigala</name>
    <dbReference type="NCBI Taxonomy" id="683832"/>
    <lineage>
        <taxon>Eukaryota</taxon>
        <taxon>Metazoa</taxon>
        <taxon>Chordata</taxon>
        <taxon>Craniata</taxon>
        <taxon>Vertebrata</taxon>
        <taxon>Euteleostomi</taxon>
        <taxon>Actinopterygii</taxon>
        <taxon>Neopterygii</taxon>
        <taxon>Teleostei</taxon>
        <taxon>Ostariophysi</taxon>
        <taxon>Cypriniformes</taxon>
        <taxon>Cyprinidae</taxon>
        <taxon>Labeoninae</taxon>
        <taxon>Labeonini</taxon>
        <taxon>Cirrhinus</taxon>
    </lineage>
</organism>
<accession>A0ABD0NNI8</accession>
<proteinExistence type="predicted"/>
<feature type="non-terminal residue" evidence="2">
    <location>
        <position position="59"/>
    </location>
</feature>
<keyword evidence="3" id="KW-1185">Reference proteome</keyword>
<sequence>SSTFTYWLPSTQGVTAEPDNGINVPGQEGSQHCTAVSLKQFGQWADESCFASLPFFCYG</sequence>
<dbReference type="AlphaFoldDB" id="A0ABD0NNI8"/>
<dbReference type="Gene3D" id="3.10.100.10">
    <property type="entry name" value="Mannose-Binding Protein A, subunit A"/>
    <property type="match status" value="1"/>
</dbReference>
<comment type="caution">
    <text evidence="2">The sequence shown here is derived from an EMBL/GenBank/DDBJ whole genome shotgun (WGS) entry which is preliminary data.</text>
</comment>
<dbReference type="InterPro" id="IPR016187">
    <property type="entry name" value="CTDL_fold"/>
</dbReference>
<name>A0ABD0NNI8_CIRMR</name>
<dbReference type="InterPro" id="IPR016186">
    <property type="entry name" value="C-type_lectin-like/link_sf"/>
</dbReference>
<dbReference type="EMBL" id="JAMKFB020000021">
    <property type="protein sequence ID" value="KAL0162975.1"/>
    <property type="molecule type" value="Genomic_DNA"/>
</dbReference>
<reference evidence="2 3" key="1">
    <citation type="submission" date="2024-05" db="EMBL/GenBank/DDBJ databases">
        <title>Genome sequencing and assembly of Indian major carp, Cirrhinus mrigala (Hamilton, 1822).</title>
        <authorList>
            <person name="Mohindra V."/>
            <person name="Chowdhury L.M."/>
            <person name="Lal K."/>
            <person name="Jena J.K."/>
        </authorList>
    </citation>
    <scope>NUCLEOTIDE SEQUENCE [LARGE SCALE GENOMIC DNA]</scope>
    <source>
        <strain evidence="2">CM1030</strain>
        <tissue evidence="2">Blood</tissue>
    </source>
</reference>
<evidence type="ECO:0000313" key="2">
    <source>
        <dbReference type="EMBL" id="KAL0162975.1"/>
    </source>
</evidence>
<feature type="non-terminal residue" evidence="2">
    <location>
        <position position="1"/>
    </location>
</feature>
<protein>
    <recommendedName>
        <fullName evidence="1">C-type lectin domain-containing protein</fullName>
    </recommendedName>
</protein>
<dbReference type="SUPFAM" id="SSF56436">
    <property type="entry name" value="C-type lectin-like"/>
    <property type="match status" value="1"/>
</dbReference>
<dbReference type="Proteomes" id="UP001529510">
    <property type="component" value="Unassembled WGS sequence"/>
</dbReference>
<feature type="domain" description="C-type lectin" evidence="1">
    <location>
        <begin position="1"/>
        <end position="58"/>
    </location>
</feature>
<evidence type="ECO:0000313" key="3">
    <source>
        <dbReference type="Proteomes" id="UP001529510"/>
    </source>
</evidence>
<dbReference type="InterPro" id="IPR001304">
    <property type="entry name" value="C-type_lectin-like"/>
</dbReference>
<evidence type="ECO:0000259" key="1">
    <source>
        <dbReference type="PROSITE" id="PS50041"/>
    </source>
</evidence>
<dbReference type="PROSITE" id="PS50041">
    <property type="entry name" value="C_TYPE_LECTIN_2"/>
    <property type="match status" value="1"/>
</dbReference>